<dbReference type="AlphaFoldDB" id="A0A8T0F4M9"/>
<organism evidence="1 2">
    <name type="scientific">Argiope bruennichi</name>
    <name type="common">Wasp spider</name>
    <name type="synonym">Aranea bruennichi</name>
    <dbReference type="NCBI Taxonomy" id="94029"/>
    <lineage>
        <taxon>Eukaryota</taxon>
        <taxon>Metazoa</taxon>
        <taxon>Ecdysozoa</taxon>
        <taxon>Arthropoda</taxon>
        <taxon>Chelicerata</taxon>
        <taxon>Arachnida</taxon>
        <taxon>Araneae</taxon>
        <taxon>Araneomorphae</taxon>
        <taxon>Entelegynae</taxon>
        <taxon>Araneoidea</taxon>
        <taxon>Araneidae</taxon>
        <taxon>Argiope</taxon>
    </lineage>
</organism>
<dbReference type="EMBL" id="JABXBU010000015">
    <property type="protein sequence ID" value="KAF8786174.1"/>
    <property type="molecule type" value="Genomic_DNA"/>
</dbReference>
<sequence length="241" mass="27788">MEMRKWISNDSTLMNHWVAEGFDTYPVDTSACLGSNKTKVLGMAWQTQDDCFTLDTTDLLEFITASEITKRSLLQAIAKIFDPLGSHRKWKQFVKNRVQEITELTNPNTWFHCPGKDNSSDFLSRGLSAKSLIQPDEEDYLPEFKSENSNIVLTLNSNNTFFDYLVNRINRFLTLVRILSYLLRFMPNCRNQEKKKGPLTSEELSEAENYLLKQCQLEEFSAEVISLMSLNEISNKSKISN</sequence>
<gene>
    <name evidence="1" type="ORF">HNY73_007930</name>
</gene>
<proteinExistence type="predicted"/>
<accession>A0A8T0F4M9</accession>
<reference evidence="1" key="2">
    <citation type="submission" date="2020-06" db="EMBL/GenBank/DDBJ databases">
        <authorList>
            <person name="Sheffer M."/>
        </authorList>
    </citation>
    <scope>NUCLEOTIDE SEQUENCE</scope>
</reference>
<protein>
    <submittedName>
        <fullName evidence="1">Uncharacterized protein</fullName>
    </submittedName>
</protein>
<evidence type="ECO:0000313" key="1">
    <source>
        <dbReference type="EMBL" id="KAF8786174.1"/>
    </source>
</evidence>
<dbReference type="Proteomes" id="UP000807504">
    <property type="component" value="Unassembled WGS sequence"/>
</dbReference>
<evidence type="ECO:0000313" key="2">
    <source>
        <dbReference type="Proteomes" id="UP000807504"/>
    </source>
</evidence>
<name>A0A8T0F4M9_ARGBR</name>
<comment type="caution">
    <text evidence="1">The sequence shown here is derived from an EMBL/GenBank/DDBJ whole genome shotgun (WGS) entry which is preliminary data.</text>
</comment>
<reference evidence="1" key="1">
    <citation type="journal article" date="2020" name="bioRxiv">
        <title>Chromosome-level reference genome of the European wasp spider Argiope bruennichi: a resource for studies on range expansion and evolutionary adaptation.</title>
        <authorList>
            <person name="Sheffer M.M."/>
            <person name="Hoppe A."/>
            <person name="Krehenwinkel H."/>
            <person name="Uhl G."/>
            <person name="Kuss A.W."/>
            <person name="Jensen L."/>
            <person name="Jensen C."/>
            <person name="Gillespie R.G."/>
            <person name="Hoff K.J."/>
            <person name="Prost S."/>
        </authorList>
    </citation>
    <scope>NUCLEOTIDE SEQUENCE</scope>
</reference>
<dbReference type="PANTHER" id="PTHR47331:SF5">
    <property type="entry name" value="RIBONUCLEASE H"/>
    <property type="match status" value="1"/>
</dbReference>
<dbReference type="PANTHER" id="PTHR47331">
    <property type="entry name" value="PHD-TYPE DOMAIN-CONTAINING PROTEIN"/>
    <property type="match status" value="1"/>
</dbReference>
<keyword evidence="2" id="KW-1185">Reference proteome</keyword>